<feature type="domain" description="GIL1/IRKI C-terminal" evidence="1">
    <location>
        <begin position="112"/>
        <end position="169"/>
    </location>
</feature>
<dbReference type="InterPro" id="IPR040225">
    <property type="entry name" value="GIL1-like"/>
</dbReference>
<dbReference type="PANTHER" id="PTHR31161">
    <property type="entry name" value="PROTEIN GRAVITROPIC IN THE LIGHT 1"/>
    <property type="match status" value="1"/>
</dbReference>
<dbReference type="GO" id="GO:0009959">
    <property type="term" value="P:negative gravitropism"/>
    <property type="evidence" value="ECO:0007669"/>
    <property type="project" value="InterPro"/>
</dbReference>
<dbReference type="Proteomes" id="UP000006727">
    <property type="component" value="Chromosome 8"/>
</dbReference>
<dbReference type="EMBL" id="ABEU02000008">
    <property type="status" value="NOT_ANNOTATED_CDS"/>
    <property type="molecule type" value="Genomic_DNA"/>
</dbReference>
<organism evidence="2 3">
    <name type="scientific">Physcomitrium patens</name>
    <name type="common">Spreading-leaved earth moss</name>
    <name type="synonym">Physcomitrella patens</name>
    <dbReference type="NCBI Taxonomy" id="3218"/>
    <lineage>
        <taxon>Eukaryota</taxon>
        <taxon>Viridiplantae</taxon>
        <taxon>Streptophyta</taxon>
        <taxon>Embryophyta</taxon>
        <taxon>Bryophyta</taxon>
        <taxon>Bryophytina</taxon>
        <taxon>Bryopsida</taxon>
        <taxon>Funariidae</taxon>
        <taxon>Funariales</taxon>
        <taxon>Funariaceae</taxon>
        <taxon>Physcomitrium</taxon>
    </lineage>
</organism>
<sequence>MKRYRRESRFTLQNLILKNKNLTNTPRVTFLDFNSVCYDIGSCLTKTFDLEEQSKSCFQYEEAFFGDFSHSDEICVGRHPSSKFYESYFKLAVSVWLLHRLAFSFQPPARMISVLKGAQFNPTYMESAVPGISSDVDTDQSALPSEALVGLMVHPGFRVGSSIVRAQVYLVTT</sequence>
<accession>A0A7I4ENI1</accession>
<reference evidence="2 3" key="2">
    <citation type="journal article" date="2018" name="Plant J.">
        <title>The Physcomitrella patens chromosome-scale assembly reveals moss genome structure and evolution.</title>
        <authorList>
            <person name="Lang D."/>
            <person name="Ullrich K.K."/>
            <person name="Murat F."/>
            <person name="Fuchs J."/>
            <person name="Jenkins J."/>
            <person name="Haas F.B."/>
            <person name="Piednoel M."/>
            <person name="Gundlach H."/>
            <person name="Van Bel M."/>
            <person name="Meyberg R."/>
            <person name="Vives C."/>
            <person name="Morata J."/>
            <person name="Symeonidi A."/>
            <person name="Hiss M."/>
            <person name="Muchero W."/>
            <person name="Kamisugi Y."/>
            <person name="Saleh O."/>
            <person name="Blanc G."/>
            <person name="Decker E.L."/>
            <person name="van Gessel N."/>
            <person name="Grimwood J."/>
            <person name="Hayes R.D."/>
            <person name="Graham S.W."/>
            <person name="Gunter L.E."/>
            <person name="McDaniel S.F."/>
            <person name="Hoernstein S.N.W."/>
            <person name="Larsson A."/>
            <person name="Li F.W."/>
            <person name="Perroud P.F."/>
            <person name="Phillips J."/>
            <person name="Ranjan P."/>
            <person name="Rokshar D.S."/>
            <person name="Rothfels C.J."/>
            <person name="Schneider L."/>
            <person name="Shu S."/>
            <person name="Stevenson D.W."/>
            <person name="Thummler F."/>
            <person name="Tillich M."/>
            <person name="Villarreal Aguilar J.C."/>
            <person name="Widiez T."/>
            <person name="Wong G.K."/>
            <person name="Wymore A."/>
            <person name="Zhang Y."/>
            <person name="Zimmer A.D."/>
            <person name="Quatrano R.S."/>
            <person name="Mayer K.F.X."/>
            <person name="Goodstein D."/>
            <person name="Casacuberta J.M."/>
            <person name="Vandepoele K."/>
            <person name="Reski R."/>
            <person name="Cuming A.C."/>
            <person name="Tuskan G.A."/>
            <person name="Maumus F."/>
            <person name="Salse J."/>
            <person name="Schmutz J."/>
            <person name="Rensing S.A."/>
        </authorList>
    </citation>
    <scope>NUCLEOTIDE SEQUENCE [LARGE SCALE GENOMIC DNA]</scope>
    <source>
        <strain evidence="2 3">cv. Gransden 2004</strain>
    </source>
</reference>
<evidence type="ECO:0000259" key="1">
    <source>
        <dbReference type="Pfam" id="PF24994"/>
    </source>
</evidence>
<dbReference type="AlphaFoldDB" id="A0A7I4ENI1"/>
<proteinExistence type="predicted"/>
<evidence type="ECO:0000313" key="3">
    <source>
        <dbReference type="Proteomes" id="UP000006727"/>
    </source>
</evidence>
<reference evidence="2 3" key="1">
    <citation type="journal article" date="2008" name="Science">
        <title>The Physcomitrella genome reveals evolutionary insights into the conquest of land by plants.</title>
        <authorList>
            <person name="Rensing S."/>
            <person name="Lang D."/>
            <person name="Zimmer A."/>
            <person name="Terry A."/>
            <person name="Salamov A."/>
            <person name="Shapiro H."/>
            <person name="Nishiyama T."/>
            <person name="Perroud P.-F."/>
            <person name="Lindquist E."/>
            <person name="Kamisugi Y."/>
            <person name="Tanahashi T."/>
            <person name="Sakakibara K."/>
            <person name="Fujita T."/>
            <person name="Oishi K."/>
            <person name="Shin-I T."/>
            <person name="Kuroki Y."/>
            <person name="Toyoda A."/>
            <person name="Suzuki Y."/>
            <person name="Hashimoto A."/>
            <person name="Yamaguchi K."/>
            <person name="Sugano A."/>
            <person name="Kohara Y."/>
            <person name="Fujiyama A."/>
            <person name="Anterola A."/>
            <person name="Aoki S."/>
            <person name="Ashton N."/>
            <person name="Barbazuk W.B."/>
            <person name="Barker E."/>
            <person name="Bennetzen J."/>
            <person name="Bezanilla M."/>
            <person name="Blankenship R."/>
            <person name="Cho S.H."/>
            <person name="Dutcher S."/>
            <person name="Estelle M."/>
            <person name="Fawcett J.A."/>
            <person name="Gundlach H."/>
            <person name="Hanada K."/>
            <person name="Heyl A."/>
            <person name="Hicks K.A."/>
            <person name="Hugh J."/>
            <person name="Lohr M."/>
            <person name="Mayer K."/>
            <person name="Melkozernov A."/>
            <person name="Murata T."/>
            <person name="Nelson D."/>
            <person name="Pils B."/>
            <person name="Prigge M."/>
            <person name="Reiss B."/>
            <person name="Renner T."/>
            <person name="Rombauts S."/>
            <person name="Rushton P."/>
            <person name="Sanderfoot A."/>
            <person name="Schween G."/>
            <person name="Shiu S.-H."/>
            <person name="Stueber K."/>
            <person name="Theodoulou F.L."/>
            <person name="Tu H."/>
            <person name="Van de Peer Y."/>
            <person name="Verrier P.J."/>
            <person name="Waters E."/>
            <person name="Wood A."/>
            <person name="Yang L."/>
            <person name="Cove D."/>
            <person name="Cuming A."/>
            <person name="Hasebe M."/>
            <person name="Lucas S."/>
            <person name="Mishler D.B."/>
            <person name="Reski R."/>
            <person name="Grigoriev I."/>
            <person name="Quatrano R.S."/>
            <person name="Boore J.L."/>
        </authorList>
    </citation>
    <scope>NUCLEOTIDE SEQUENCE [LARGE SCALE GENOMIC DNA]</scope>
    <source>
        <strain evidence="2 3">cv. Gransden 2004</strain>
    </source>
</reference>
<dbReference type="EnsemblPlants" id="Pp3c8_13760V3.2">
    <property type="protein sequence ID" value="Pp3c8_13760V3.2"/>
    <property type="gene ID" value="Pp3c8_13760"/>
</dbReference>
<name>A0A7I4ENI1_PHYPA</name>
<evidence type="ECO:0000313" key="2">
    <source>
        <dbReference type="EnsemblPlants" id="Pp3c8_13760V3.2"/>
    </source>
</evidence>
<protein>
    <recommendedName>
        <fullName evidence="1">GIL1/IRKI C-terminal domain-containing protein</fullName>
    </recommendedName>
</protein>
<keyword evidence="3" id="KW-1185">Reference proteome</keyword>
<reference evidence="2" key="3">
    <citation type="submission" date="2020-12" db="UniProtKB">
        <authorList>
            <consortium name="EnsemblPlants"/>
        </authorList>
    </citation>
    <scope>IDENTIFICATION</scope>
</reference>
<dbReference type="InterPro" id="IPR056813">
    <property type="entry name" value="GIL1_IRKI_C"/>
</dbReference>
<dbReference type="InParanoid" id="A0A7I4ENI1"/>
<dbReference type="Pfam" id="PF24994">
    <property type="entry name" value="GIL1_IRKI_C"/>
    <property type="match status" value="1"/>
</dbReference>
<dbReference type="Gramene" id="Pp3c8_13760V3.2">
    <property type="protein sequence ID" value="Pp3c8_13760V3.2"/>
    <property type="gene ID" value="Pp3c8_13760"/>
</dbReference>
<dbReference type="GO" id="GO:0009639">
    <property type="term" value="P:response to red or far red light"/>
    <property type="evidence" value="ECO:0007669"/>
    <property type="project" value="InterPro"/>
</dbReference>